<dbReference type="CDD" id="cd02851">
    <property type="entry name" value="E_set_GO_C"/>
    <property type="match status" value="1"/>
</dbReference>
<dbReference type="Pfam" id="PF07250">
    <property type="entry name" value="Glyoxal_oxid_N"/>
    <property type="match status" value="1"/>
</dbReference>
<dbReference type="Gene3D" id="2.130.10.80">
    <property type="entry name" value="Galactose oxidase/kelch, beta-propeller"/>
    <property type="match status" value="1"/>
</dbReference>
<dbReference type="Gene3D" id="2.60.40.10">
    <property type="entry name" value="Immunoglobulins"/>
    <property type="match status" value="1"/>
</dbReference>
<gene>
    <name evidence="3" type="ORF">P8C59_007217</name>
</gene>
<evidence type="ECO:0000256" key="1">
    <source>
        <dbReference type="ARBA" id="ARBA00022729"/>
    </source>
</evidence>
<evidence type="ECO:0000313" key="3">
    <source>
        <dbReference type="EMBL" id="KAK2072891.1"/>
    </source>
</evidence>
<protein>
    <recommendedName>
        <fullName evidence="2">WSC domain-containing protein</fullName>
    </recommendedName>
</protein>
<feature type="domain" description="WSC" evidence="2">
    <location>
        <begin position="168"/>
        <end position="264"/>
    </location>
</feature>
<dbReference type="InterPro" id="IPR013783">
    <property type="entry name" value="Ig-like_fold"/>
</dbReference>
<keyword evidence="4" id="KW-1185">Reference proteome</keyword>
<reference evidence="3" key="1">
    <citation type="journal article" date="2023" name="Mol. Plant Microbe Interact.">
        <title>Elucidating the Obligate Nature and Biological Capacity of an Invasive Fungal Corn Pathogen.</title>
        <authorList>
            <person name="MacCready J.S."/>
            <person name="Roggenkamp E.M."/>
            <person name="Gdanetz K."/>
            <person name="Chilvers M.I."/>
        </authorList>
    </citation>
    <scope>NUCLEOTIDE SEQUENCE</scope>
    <source>
        <strain evidence="3">PM02</strain>
    </source>
</reference>
<dbReference type="SUPFAM" id="SSF50965">
    <property type="entry name" value="Galactose oxidase, central domain"/>
    <property type="match status" value="1"/>
</dbReference>
<accession>A0AAD9I7Z1</accession>
<dbReference type="Proteomes" id="UP001217918">
    <property type="component" value="Unassembled WGS sequence"/>
</dbReference>
<sequence>MQTRWKNEACGRTNGSCLVVVVATLDHGLVDSSITIPGDKITGSMVLYWLLDRGYQYAGVQWYQECYCDSGRAPASKQTLDADCNTPCRGNSSESCGGGNRLSIYYSSAPVGPLPNPGVNNYTHVGCYAEGTTGRALTNGIGSIPGDQMTVAKCTAACRAANFLLAGVEYSGQCFCDNKIQNGGAPASSGCDMLCSGNSSEICDACFCSGFPYFGVEYARECYCGNSFAAGSTQAPATDCSMACTGNKFEYCGAGNRLSVYSKNGMASHECIGEPYSSGRALNVQLADDQQNTVARCAQSCISRGYNISGTEYGVNCFCGNALYNGPSRAPDSECGIACPGNKKEMCGAGGRLSVVANGVPPFFAPPSAQTSGLGTWDYSGCYTDYVNDQRTLVWQVLDFETNLTAKQCLDRCGAFGYMAAGLEYGEECYCGDPANVAARGSTLRPEAECNIACAGAPQYICGGRSRLSTYFWTGAPFYQWSFPQGNQAGQYRFLIGGVTVPLMTTQSITGKVTFVSKAGTGPGNETGSYELDLSVISDFARAWRPLHLKTDVFCSAGLVLPDKAGRQLTIGGWSGESTFGVRLYWPDGSAGVFGSHDWQENVQELSLQSGRWYPSAMILANGSILVMGGETGSNLATVPTIEILPPTGTPPLYMDWLERTAPDNLYPFCAVLPSGGIFVAYYNEARVLDEVTFDTIRTLPNMPTAVNDPMGGRTYPLEGTMVLLPQRAPYTDLLTVLVCGGSTKGVSNALDTCISINPDAAHPTWTIERMPSFRVMSCIAPLPDGTYLIANGAHHGVAGFGLATDPNLNALLYDPSRPMGSRISVMANTTVARLYHSEAITLLDGRVLISGSDPEDDINPQEYRVEVFLPPYLVGGKPRPSFRLTQANRDWAYGAEGIPFTVAGRPQNGAITVTLLGAVSTTHGNSFGARTLVPALSCLASGANTACTVDAPPNAHVAPPGWYQFFVLDGGIPAVGVYVRIGGDPAKLGNWPKFPDFTVPGV</sequence>
<dbReference type="InterPro" id="IPR009880">
    <property type="entry name" value="Glyoxal_oxidase_N"/>
</dbReference>
<dbReference type="InterPro" id="IPR015202">
    <property type="entry name" value="GO-like_E_set"/>
</dbReference>
<dbReference type="SMART" id="SM00321">
    <property type="entry name" value="WSC"/>
    <property type="match status" value="4"/>
</dbReference>
<feature type="domain" description="WSC" evidence="2">
    <location>
        <begin position="4"/>
        <end position="108"/>
    </location>
</feature>
<dbReference type="InterPro" id="IPR037293">
    <property type="entry name" value="Gal_Oxidase_central_sf"/>
</dbReference>
<proteinExistence type="predicted"/>
<organism evidence="3 4">
    <name type="scientific">Phyllachora maydis</name>
    <dbReference type="NCBI Taxonomy" id="1825666"/>
    <lineage>
        <taxon>Eukaryota</taxon>
        <taxon>Fungi</taxon>
        <taxon>Dikarya</taxon>
        <taxon>Ascomycota</taxon>
        <taxon>Pezizomycotina</taxon>
        <taxon>Sordariomycetes</taxon>
        <taxon>Sordariomycetidae</taxon>
        <taxon>Phyllachorales</taxon>
        <taxon>Phyllachoraceae</taxon>
        <taxon>Phyllachora</taxon>
    </lineage>
</organism>
<feature type="domain" description="WSC" evidence="2">
    <location>
        <begin position="376"/>
        <end position="474"/>
    </location>
</feature>
<dbReference type="AlphaFoldDB" id="A0AAD9I7Z1"/>
<evidence type="ECO:0000259" key="2">
    <source>
        <dbReference type="PROSITE" id="PS51212"/>
    </source>
</evidence>
<keyword evidence="1" id="KW-0732">Signal</keyword>
<feature type="domain" description="WSC" evidence="2">
    <location>
        <begin position="265"/>
        <end position="359"/>
    </location>
</feature>
<dbReference type="PROSITE" id="PS51212">
    <property type="entry name" value="WSC"/>
    <property type="match status" value="4"/>
</dbReference>
<evidence type="ECO:0000313" key="4">
    <source>
        <dbReference type="Proteomes" id="UP001217918"/>
    </source>
</evidence>
<dbReference type="PANTHER" id="PTHR32208:SF105">
    <property type="entry name" value="COPPER RADICAL OXIDASE"/>
    <property type="match status" value="1"/>
</dbReference>
<name>A0AAD9I7Z1_9PEZI</name>
<comment type="caution">
    <text evidence="3">The sequence shown here is derived from an EMBL/GenBank/DDBJ whole genome shotgun (WGS) entry which is preliminary data.</text>
</comment>
<dbReference type="Pfam" id="PF09118">
    <property type="entry name" value="GO-like_E_set"/>
    <property type="match status" value="1"/>
</dbReference>
<dbReference type="InterPro" id="IPR011043">
    <property type="entry name" value="Gal_Oxase/kelch_b-propeller"/>
</dbReference>
<dbReference type="PANTHER" id="PTHR32208">
    <property type="entry name" value="SECRETED PROTEIN-RELATED"/>
    <property type="match status" value="1"/>
</dbReference>
<dbReference type="InterPro" id="IPR014756">
    <property type="entry name" value="Ig_E-set"/>
</dbReference>
<dbReference type="SUPFAM" id="SSF81296">
    <property type="entry name" value="E set domains"/>
    <property type="match status" value="1"/>
</dbReference>
<dbReference type="InterPro" id="IPR002889">
    <property type="entry name" value="WSC_carb-bd"/>
</dbReference>
<dbReference type="Pfam" id="PF01822">
    <property type="entry name" value="WSC"/>
    <property type="match status" value="5"/>
</dbReference>
<dbReference type="EMBL" id="JAQQPM010000006">
    <property type="protein sequence ID" value="KAK2072891.1"/>
    <property type="molecule type" value="Genomic_DNA"/>
</dbReference>